<comment type="subcellular location">
    <subcellularLocation>
        <location evidence="1">Cell membrane</location>
        <topology evidence="1">Multi-pass membrane protein</topology>
    </subcellularLocation>
</comment>
<name>A0A366Y0P6_9BACI</name>
<feature type="transmembrane region" description="Helical" evidence="6">
    <location>
        <begin position="91"/>
        <end position="111"/>
    </location>
</feature>
<protein>
    <submittedName>
        <fullName evidence="7">CidA/LrgA family protein</fullName>
    </submittedName>
</protein>
<evidence type="ECO:0000256" key="2">
    <source>
        <dbReference type="ARBA" id="ARBA00022475"/>
    </source>
</evidence>
<evidence type="ECO:0000256" key="1">
    <source>
        <dbReference type="ARBA" id="ARBA00004651"/>
    </source>
</evidence>
<dbReference type="OrthoDB" id="3176438at2"/>
<feature type="transmembrane region" description="Helical" evidence="6">
    <location>
        <begin position="7"/>
        <end position="25"/>
    </location>
</feature>
<sequence length="124" mass="13724">MGRKSLNIIFQVAILYGIYQVGVWLQEGLNLFIPGSMIGMLLLVSLLALKVIPIVLIEEGASFMLRHLPFFFLPVTAGIINYFQLFKGKGFLLILVTLLSTIVVMVTAGLTSQQLAKRGEKQKV</sequence>
<keyword evidence="5 6" id="KW-0472">Membrane</keyword>
<dbReference type="NCBIfam" id="NF002460">
    <property type="entry name" value="PRK01658.1"/>
    <property type="match status" value="1"/>
</dbReference>
<evidence type="ECO:0000256" key="3">
    <source>
        <dbReference type="ARBA" id="ARBA00022692"/>
    </source>
</evidence>
<evidence type="ECO:0000256" key="4">
    <source>
        <dbReference type="ARBA" id="ARBA00022989"/>
    </source>
</evidence>
<feature type="transmembrane region" description="Helical" evidence="6">
    <location>
        <begin position="68"/>
        <end position="85"/>
    </location>
</feature>
<dbReference type="InterPro" id="IPR005538">
    <property type="entry name" value="LrgA/CidA"/>
</dbReference>
<dbReference type="EMBL" id="QOCW01000001">
    <property type="protein sequence ID" value="RBW71418.1"/>
    <property type="molecule type" value="Genomic_DNA"/>
</dbReference>
<dbReference type="GO" id="GO:0005886">
    <property type="term" value="C:plasma membrane"/>
    <property type="evidence" value="ECO:0007669"/>
    <property type="project" value="UniProtKB-SubCell"/>
</dbReference>
<evidence type="ECO:0000313" key="7">
    <source>
        <dbReference type="EMBL" id="RBW71418.1"/>
    </source>
</evidence>
<keyword evidence="8" id="KW-1185">Reference proteome</keyword>
<proteinExistence type="predicted"/>
<dbReference type="AlphaFoldDB" id="A0A366Y0P6"/>
<gene>
    <name evidence="7" type="ORF">DS031_01330</name>
</gene>
<evidence type="ECO:0000256" key="5">
    <source>
        <dbReference type="ARBA" id="ARBA00023136"/>
    </source>
</evidence>
<dbReference type="Proteomes" id="UP000253314">
    <property type="component" value="Unassembled WGS sequence"/>
</dbReference>
<dbReference type="RefSeq" id="WP_113804124.1">
    <property type="nucleotide sequence ID" value="NZ_QOCW01000001.1"/>
</dbReference>
<keyword evidence="3 6" id="KW-0812">Transmembrane</keyword>
<organism evidence="7 8">
    <name type="scientific">Bacillus taeanensis</name>
    <dbReference type="NCBI Taxonomy" id="273032"/>
    <lineage>
        <taxon>Bacteria</taxon>
        <taxon>Bacillati</taxon>
        <taxon>Bacillota</taxon>
        <taxon>Bacilli</taxon>
        <taxon>Bacillales</taxon>
        <taxon>Bacillaceae</taxon>
        <taxon>Bacillus</taxon>
    </lineage>
</organism>
<comment type="caution">
    <text evidence="7">The sequence shown here is derived from an EMBL/GenBank/DDBJ whole genome shotgun (WGS) entry which is preliminary data.</text>
</comment>
<evidence type="ECO:0000313" key="8">
    <source>
        <dbReference type="Proteomes" id="UP000253314"/>
    </source>
</evidence>
<reference evidence="7 8" key="1">
    <citation type="submission" date="2018-07" db="EMBL/GenBank/DDBJ databases">
        <title>Lottiidibacillus patelloidae gen. nov., sp. nov., isolated from the intestinal tract of a marine limpet and the reclassification of B. taeanensis BH030017T, B. algicola KMM 3737T and B. hwajinpoensis SW-72T as genus Lottiidibacillus.</title>
        <authorList>
            <person name="Liu R."/>
            <person name="Huang Z."/>
        </authorList>
    </citation>
    <scope>NUCLEOTIDE SEQUENCE [LARGE SCALE GENOMIC DNA]</scope>
    <source>
        <strain evidence="7 8">BH030017</strain>
    </source>
</reference>
<keyword evidence="4 6" id="KW-1133">Transmembrane helix</keyword>
<feature type="transmembrane region" description="Helical" evidence="6">
    <location>
        <begin position="31"/>
        <end position="56"/>
    </location>
</feature>
<dbReference type="PANTHER" id="PTHR33931">
    <property type="entry name" value="HOLIN-LIKE PROTEIN CIDA-RELATED"/>
    <property type="match status" value="1"/>
</dbReference>
<dbReference type="PANTHER" id="PTHR33931:SF6">
    <property type="entry name" value="INTEGRAL MEMBRANE PROTEIN YXZK-RELATED"/>
    <property type="match status" value="1"/>
</dbReference>
<evidence type="ECO:0000256" key="6">
    <source>
        <dbReference type="SAM" id="Phobius"/>
    </source>
</evidence>
<keyword evidence="2" id="KW-1003">Cell membrane</keyword>
<dbReference type="Pfam" id="PF03788">
    <property type="entry name" value="LrgA"/>
    <property type="match status" value="1"/>
</dbReference>
<accession>A0A366Y0P6</accession>